<evidence type="ECO:0000256" key="7">
    <source>
        <dbReference type="ARBA" id="ARBA00023136"/>
    </source>
</evidence>
<dbReference type="FunFam" id="3.40.50.300:FF:000604">
    <property type="entry name" value="ABC transporter B family member 28"/>
    <property type="match status" value="1"/>
</dbReference>
<feature type="domain" description="ABC transmembrane type-1" evidence="11">
    <location>
        <begin position="187"/>
        <end position="401"/>
    </location>
</feature>
<reference evidence="12" key="2">
    <citation type="submission" date="2021-08" db="EMBL/GenBank/DDBJ databases">
        <authorList>
            <person name="Eriksson T."/>
        </authorList>
    </citation>
    <scope>NUCLEOTIDE SEQUENCE</scope>
    <source>
        <strain evidence="12">Stoneville</strain>
        <tissue evidence="12">Whole head</tissue>
    </source>
</reference>
<evidence type="ECO:0000313" key="12">
    <source>
        <dbReference type="EMBL" id="KAH0811670.1"/>
    </source>
</evidence>
<keyword evidence="6 9" id="KW-1133">Transmembrane helix</keyword>
<dbReference type="SUPFAM" id="SSF52540">
    <property type="entry name" value="P-loop containing nucleoside triphosphate hydrolases"/>
    <property type="match status" value="2"/>
</dbReference>
<gene>
    <name evidence="12" type="ORF">GEV33_011121</name>
</gene>
<evidence type="ECO:0000256" key="3">
    <source>
        <dbReference type="ARBA" id="ARBA00022692"/>
    </source>
</evidence>
<keyword evidence="2" id="KW-0813">Transport</keyword>
<evidence type="ECO:0000256" key="1">
    <source>
        <dbReference type="ARBA" id="ARBA00004141"/>
    </source>
</evidence>
<feature type="transmembrane region" description="Helical" evidence="9">
    <location>
        <begin position="254"/>
        <end position="275"/>
    </location>
</feature>
<evidence type="ECO:0000256" key="2">
    <source>
        <dbReference type="ARBA" id="ARBA00022448"/>
    </source>
</evidence>
<dbReference type="Gene3D" id="3.40.50.300">
    <property type="entry name" value="P-loop containing nucleotide triphosphate hydrolases"/>
    <property type="match status" value="2"/>
</dbReference>
<evidence type="ECO:0000256" key="5">
    <source>
        <dbReference type="ARBA" id="ARBA00022840"/>
    </source>
</evidence>
<dbReference type="AlphaFoldDB" id="A0A8J6L8E7"/>
<dbReference type="Proteomes" id="UP000719412">
    <property type="component" value="Unassembled WGS sequence"/>
</dbReference>
<comment type="caution">
    <text evidence="12">The sequence shown here is derived from an EMBL/GenBank/DDBJ whole genome shotgun (WGS) entry which is preliminary data.</text>
</comment>
<evidence type="ECO:0000256" key="9">
    <source>
        <dbReference type="SAM" id="Phobius"/>
    </source>
</evidence>
<dbReference type="InterPro" id="IPR036640">
    <property type="entry name" value="ABC1_TM_sf"/>
</dbReference>
<dbReference type="PANTHER" id="PTHR43394">
    <property type="entry name" value="ATP-DEPENDENT PERMEASE MDL1, MITOCHONDRIAL"/>
    <property type="match status" value="1"/>
</dbReference>
<dbReference type="Pfam" id="PF00005">
    <property type="entry name" value="ABC_tran"/>
    <property type="match status" value="2"/>
</dbReference>
<dbReference type="PANTHER" id="PTHR43394:SF27">
    <property type="entry name" value="ATP-DEPENDENT TRANSLOCASE ABCB1-LIKE"/>
    <property type="match status" value="1"/>
</dbReference>
<name>A0A8J6L8E7_TENMO</name>
<organism evidence="12 13">
    <name type="scientific">Tenebrio molitor</name>
    <name type="common">Yellow mealworm beetle</name>
    <dbReference type="NCBI Taxonomy" id="7067"/>
    <lineage>
        <taxon>Eukaryota</taxon>
        <taxon>Metazoa</taxon>
        <taxon>Ecdysozoa</taxon>
        <taxon>Arthropoda</taxon>
        <taxon>Hexapoda</taxon>
        <taxon>Insecta</taxon>
        <taxon>Pterygota</taxon>
        <taxon>Neoptera</taxon>
        <taxon>Endopterygota</taxon>
        <taxon>Coleoptera</taxon>
        <taxon>Polyphaga</taxon>
        <taxon>Cucujiformia</taxon>
        <taxon>Tenebrionidae</taxon>
        <taxon>Tenebrio</taxon>
    </lineage>
</organism>
<evidence type="ECO:0000259" key="10">
    <source>
        <dbReference type="PROSITE" id="PS50893"/>
    </source>
</evidence>
<dbReference type="InterPro" id="IPR000477">
    <property type="entry name" value="RT_dom"/>
</dbReference>
<dbReference type="Pfam" id="PF00664">
    <property type="entry name" value="ABC_membrane"/>
    <property type="match status" value="1"/>
</dbReference>
<dbReference type="InterPro" id="IPR039421">
    <property type="entry name" value="Type_1_exporter"/>
</dbReference>
<dbReference type="InterPro" id="IPR003439">
    <property type="entry name" value="ABC_transporter-like_ATP-bd"/>
</dbReference>
<feature type="domain" description="ABC transporter" evidence="10">
    <location>
        <begin position="398"/>
        <end position="632"/>
    </location>
</feature>
<accession>A0A8J6L8E7</accession>
<keyword evidence="3 9" id="KW-0812">Transmembrane</keyword>
<dbReference type="PROSITE" id="PS50929">
    <property type="entry name" value="ABC_TM1F"/>
    <property type="match status" value="1"/>
</dbReference>
<dbReference type="EMBL" id="JABDTM020026650">
    <property type="protein sequence ID" value="KAH0811670.1"/>
    <property type="molecule type" value="Genomic_DNA"/>
</dbReference>
<dbReference type="Gene3D" id="1.20.1560.10">
    <property type="entry name" value="ABC transporter type 1, transmembrane domain"/>
    <property type="match status" value="1"/>
</dbReference>
<dbReference type="InterPro" id="IPR011527">
    <property type="entry name" value="ABC1_TM_dom"/>
</dbReference>
<feature type="transmembrane region" description="Helical" evidence="9">
    <location>
        <begin position="335"/>
        <end position="358"/>
    </location>
</feature>
<keyword evidence="5" id="KW-0067">ATP-binding</keyword>
<evidence type="ECO:0000256" key="6">
    <source>
        <dbReference type="ARBA" id="ARBA00022989"/>
    </source>
</evidence>
<evidence type="ECO:0000256" key="8">
    <source>
        <dbReference type="SAM" id="MobiDB-lite"/>
    </source>
</evidence>
<feature type="transmembrane region" description="Helical" evidence="9">
    <location>
        <begin position="378"/>
        <end position="398"/>
    </location>
</feature>
<dbReference type="SUPFAM" id="SSF90123">
    <property type="entry name" value="ABC transporter transmembrane region"/>
    <property type="match status" value="1"/>
</dbReference>
<dbReference type="GO" id="GO:0016020">
    <property type="term" value="C:membrane"/>
    <property type="evidence" value="ECO:0007669"/>
    <property type="project" value="UniProtKB-SubCell"/>
</dbReference>
<feature type="transmembrane region" description="Helical" evidence="9">
    <location>
        <begin position="693"/>
        <end position="717"/>
    </location>
</feature>
<evidence type="ECO:0000259" key="11">
    <source>
        <dbReference type="PROSITE" id="PS50929"/>
    </source>
</evidence>
<dbReference type="Pfam" id="PF00078">
    <property type="entry name" value="RVT_1"/>
    <property type="match status" value="1"/>
</dbReference>
<proteinExistence type="predicted"/>
<dbReference type="GO" id="GO:0005737">
    <property type="term" value="C:cytoplasm"/>
    <property type="evidence" value="ECO:0007669"/>
    <property type="project" value="UniProtKB-ARBA"/>
</dbReference>
<feature type="region of interest" description="Disordered" evidence="8">
    <location>
        <begin position="94"/>
        <end position="118"/>
    </location>
</feature>
<dbReference type="CDD" id="cd18577">
    <property type="entry name" value="ABC_6TM_Pgp_ABCB1_D1_like"/>
    <property type="match status" value="1"/>
</dbReference>
<evidence type="ECO:0000313" key="13">
    <source>
        <dbReference type="Proteomes" id="UP000719412"/>
    </source>
</evidence>
<dbReference type="InterPro" id="IPR027417">
    <property type="entry name" value="P-loop_NTPase"/>
</dbReference>
<dbReference type="GO" id="GO:0015421">
    <property type="term" value="F:ABC-type oligopeptide transporter activity"/>
    <property type="evidence" value="ECO:0007669"/>
    <property type="project" value="TreeGrafter"/>
</dbReference>
<reference evidence="12" key="1">
    <citation type="journal article" date="2020" name="J Insects Food Feed">
        <title>The yellow mealworm (Tenebrio molitor) genome: a resource for the emerging insects as food and feed industry.</title>
        <authorList>
            <person name="Eriksson T."/>
            <person name="Andere A."/>
            <person name="Kelstrup H."/>
            <person name="Emery V."/>
            <person name="Picard C."/>
        </authorList>
    </citation>
    <scope>NUCLEOTIDE SEQUENCE</scope>
    <source>
        <strain evidence="12">Stoneville</strain>
        <tissue evidence="12">Whole head</tissue>
    </source>
</reference>
<keyword evidence="7 9" id="KW-0472">Membrane</keyword>
<protein>
    <submittedName>
        <fullName evidence="12">Uncharacterized protein</fullName>
    </submittedName>
</protein>
<keyword evidence="4" id="KW-0547">Nucleotide-binding</keyword>
<sequence length="1138" mass="126545">MLPWKRDEEEGSVPLQQSEFPAWASNKEYLAYNSPSATFLGGLENPRSSVIGLFRRESFGSEHLSSTESTPQKERRGSLGRNAVLLIEDGESDPLGVLQKTGTIPPLPQPPQTPGQRRQARRVPTREAHCNNLDVLRIWQASVHLTQLSLSLIWYYCSSNLRWPLRMRRRGSAMQDVEPRCDKIFHIRSLYLEKVLNQDISWYDVNNTGDFSSRMSDDLSKFEDGIGEKVPMFVHFQAAFVASLIMALVKGWELALICLISLPVSMVAIGIIGILTSKLAKKEQDAYGSAGSIAEEVLTSIRTVIAFGGQEKEITRYDIELDAAKRNNVKRQSMTASGFGLLWFFIYGSYALAFWYGVKLVLQDRGDPSGTYDAGNMVTVFFSVMTGSMNFGISSPYIEAFGVAKAAGSKVFQIIDNIPIINLSKGKGEKIDDLKGKIVFKDVEFLYPSRKDVPVTIDGKNLKDLDLTWLRSNIGVVGQEPVLFGTTISENIKYGNREATDEEIKNAAIKANAHEFIKKLPAGYDTLVGERGAQLSGGQKQRIAIARALVKNPSILLLDEATSALDTNSEAKVQAALDKASKGCTTIIVAHRLSTIRGANKIVVISKGKVVEQGTHNELMSLKNEYYNLVTTQVTSAGDFENKDQDYDNTHPEVQRQISVVDEQEHVDEEVDEDEEKRPVSLWSILKMNTPEWVYICVGCISSIAMGCSMPAFAVIFGDIMGGYDTSLGEKGTQLSGGQKQRVAIARALIRNPPLLLLDEATSALDTESEKDSRAPQGSVLGSLFFNIYINDIVESLDLPCLLSADDMKVYSMTGCQDGALRLQDGIDNIVRWCTDNNLFLNCAKCKRRFLKNGVHMLTGSYPPRGYSNDLLLGLLGMSPLLSRRAEHSVVFLFKLIQGLIDCSDLLSQVTFKTYKYWTLIAGVVRMMINYQNIEGMIDILSCAIDAIKSLKSPNLSLDEVYKKSIACYIIPATWFVRPATLPENVACYMLPIVAFVYAYGFNSTPILSRSVKKDQVHSGKCEMPNLRDYVFHTTKQPSSVKSSQVKSCFSTSEPRPSRHLIFLPRRSQNGLEKEFHRRDRGSAGAWQLQRTGCPRYEYESDGRLIPWPWRSSSVETAGGLCTPNCTRGQTIQRNPGM</sequence>
<dbReference type="GO" id="GO:0016887">
    <property type="term" value="F:ATP hydrolysis activity"/>
    <property type="evidence" value="ECO:0007669"/>
    <property type="project" value="InterPro"/>
</dbReference>
<evidence type="ECO:0000256" key="4">
    <source>
        <dbReference type="ARBA" id="ARBA00022741"/>
    </source>
</evidence>
<dbReference type="GO" id="GO:0005524">
    <property type="term" value="F:ATP binding"/>
    <property type="evidence" value="ECO:0007669"/>
    <property type="project" value="UniProtKB-KW"/>
</dbReference>
<keyword evidence="13" id="KW-1185">Reference proteome</keyword>
<comment type="subcellular location">
    <subcellularLocation>
        <location evidence="1">Membrane</location>
        <topology evidence="1">Multi-pass membrane protein</topology>
    </subcellularLocation>
</comment>
<dbReference type="InterPro" id="IPR017871">
    <property type="entry name" value="ABC_transporter-like_CS"/>
</dbReference>
<dbReference type="PROSITE" id="PS50893">
    <property type="entry name" value="ABC_TRANSPORTER_2"/>
    <property type="match status" value="1"/>
</dbReference>
<dbReference type="PROSITE" id="PS00211">
    <property type="entry name" value="ABC_TRANSPORTER_1"/>
    <property type="match status" value="2"/>
</dbReference>